<dbReference type="RefSeq" id="WP_037274700.1">
    <property type="nucleotide sequence ID" value="NZ_KN293982.1"/>
</dbReference>
<comment type="caution">
    <text evidence="3">The sequence shown here is derived from an EMBL/GenBank/DDBJ whole genome shotgun (WGS) entry which is preliminary data.</text>
</comment>
<sequence>MKRILTTAILTLGATPAFAHLSPEQHGSFVAGLSHPMFGLDHILAMLAVGLWAVVLGGRARWALPASFVGVMMLGYVAAVFGYGLPFVEPMILLSVLALGLAVALSVYLPVFAAASIVGAFALFHGHAHGGELGSAAALSFGVGFVLSTALLHGIGVALAVAAGRALTGTQVIRGLGWATTIGGVWVIAAG</sequence>
<keyword evidence="1" id="KW-1133">Transmembrane helix</keyword>
<protein>
    <submittedName>
        <fullName evidence="3">Hydrogenase/urease accessory protein</fullName>
    </submittedName>
</protein>
<evidence type="ECO:0000256" key="1">
    <source>
        <dbReference type="SAM" id="Phobius"/>
    </source>
</evidence>
<name>A0A0A0HH82_9RHOB</name>
<accession>A0A0A0HH82</accession>
<dbReference type="Pfam" id="PF04955">
    <property type="entry name" value="HupE_UreJ"/>
    <property type="match status" value="1"/>
</dbReference>
<reference evidence="3 4" key="1">
    <citation type="submission" date="2013-01" db="EMBL/GenBank/DDBJ databases">
        <authorList>
            <person name="Fiebig A."/>
            <person name="Goeker M."/>
            <person name="Klenk H.-P.P."/>
        </authorList>
    </citation>
    <scope>NUCLEOTIDE SEQUENCE [LARGE SCALE GENOMIC DNA]</scope>
    <source>
        <strain evidence="3 4">DSM 17069</strain>
    </source>
</reference>
<keyword evidence="1" id="KW-0472">Membrane</keyword>
<dbReference type="PIRSF" id="PIRSF016919">
    <property type="entry name" value="HupE_UreJ"/>
    <property type="match status" value="1"/>
</dbReference>
<evidence type="ECO:0000313" key="3">
    <source>
        <dbReference type="EMBL" id="KGM86480.1"/>
    </source>
</evidence>
<gene>
    <name evidence="3" type="ORF">rosmuc_03622</name>
</gene>
<feature type="signal peptide" evidence="2">
    <location>
        <begin position="1"/>
        <end position="19"/>
    </location>
</feature>
<feature type="transmembrane region" description="Helical" evidence="1">
    <location>
        <begin position="91"/>
        <end position="124"/>
    </location>
</feature>
<keyword evidence="2" id="KW-0732">Signal</keyword>
<proteinExistence type="predicted"/>
<evidence type="ECO:0000313" key="4">
    <source>
        <dbReference type="Proteomes" id="UP000030021"/>
    </source>
</evidence>
<feature type="transmembrane region" description="Helical" evidence="1">
    <location>
        <begin position="62"/>
        <end position="85"/>
    </location>
</feature>
<dbReference type="HOGENOM" id="CLU_088877_0_1_5"/>
<evidence type="ECO:0000256" key="2">
    <source>
        <dbReference type="SAM" id="SignalP"/>
    </source>
</evidence>
<feature type="chain" id="PRO_5001963212" evidence="2">
    <location>
        <begin position="20"/>
        <end position="191"/>
    </location>
</feature>
<dbReference type="AlphaFoldDB" id="A0A0A0HH82"/>
<dbReference type="EMBL" id="AONH01000017">
    <property type="protein sequence ID" value="KGM86480.1"/>
    <property type="molecule type" value="Genomic_DNA"/>
</dbReference>
<dbReference type="eggNOG" id="COG2370">
    <property type="taxonomic scope" value="Bacteria"/>
</dbReference>
<feature type="transmembrane region" description="Helical" evidence="1">
    <location>
        <begin position="136"/>
        <end position="160"/>
    </location>
</feature>
<dbReference type="PATRIC" id="fig|1288298.3.peg.3630"/>
<organism evidence="3 4">
    <name type="scientific">Roseovarius mucosus DSM 17069</name>
    <dbReference type="NCBI Taxonomy" id="1288298"/>
    <lineage>
        <taxon>Bacteria</taxon>
        <taxon>Pseudomonadati</taxon>
        <taxon>Pseudomonadota</taxon>
        <taxon>Alphaproteobacteria</taxon>
        <taxon>Rhodobacterales</taxon>
        <taxon>Roseobacteraceae</taxon>
        <taxon>Roseovarius</taxon>
    </lineage>
</organism>
<keyword evidence="1" id="KW-0812">Transmembrane</keyword>
<dbReference type="Proteomes" id="UP000030021">
    <property type="component" value="Unassembled WGS sequence"/>
</dbReference>
<feature type="transmembrane region" description="Helical" evidence="1">
    <location>
        <begin position="35"/>
        <end position="55"/>
    </location>
</feature>
<dbReference type="OrthoDB" id="9808192at2"/>
<dbReference type="InterPro" id="IPR007038">
    <property type="entry name" value="HupE_UreJ"/>
</dbReference>
<feature type="transmembrane region" description="Helical" evidence="1">
    <location>
        <begin position="172"/>
        <end position="190"/>
    </location>
</feature>